<dbReference type="GO" id="GO:0046930">
    <property type="term" value="C:pore complex"/>
    <property type="evidence" value="ECO:0007669"/>
    <property type="project" value="UniProtKB-KW"/>
</dbReference>
<feature type="domain" description="Porin" evidence="12">
    <location>
        <begin position="7"/>
        <end position="339"/>
    </location>
</feature>
<dbReference type="Gene3D" id="2.40.160.10">
    <property type="entry name" value="Porin"/>
    <property type="match status" value="1"/>
</dbReference>
<dbReference type="Pfam" id="PF13609">
    <property type="entry name" value="Porin_4"/>
    <property type="match status" value="1"/>
</dbReference>
<dbReference type="PRINTS" id="PR00182">
    <property type="entry name" value="ECOLNEIPORIN"/>
</dbReference>
<evidence type="ECO:0000256" key="3">
    <source>
        <dbReference type="ARBA" id="ARBA00022448"/>
    </source>
</evidence>
<evidence type="ECO:0000256" key="8">
    <source>
        <dbReference type="ARBA" id="ARBA00023114"/>
    </source>
</evidence>
<reference evidence="14" key="1">
    <citation type="submission" date="2016-10" db="EMBL/GenBank/DDBJ databases">
        <authorList>
            <person name="Varghese N."/>
            <person name="Submissions S."/>
        </authorList>
    </citation>
    <scope>NUCLEOTIDE SEQUENCE [LARGE SCALE GENOMIC DNA]</scope>
    <source>
        <strain evidence="14">DSM 6150</strain>
    </source>
</reference>
<dbReference type="InterPro" id="IPR023614">
    <property type="entry name" value="Porin_dom_sf"/>
</dbReference>
<evidence type="ECO:0000256" key="4">
    <source>
        <dbReference type="ARBA" id="ARBA00022452"/>
    </source>
</evidence>
<dbReference type="InterPro" id="IPR001702">
    <property type="entry name" value="Porin_Gram-ve"/>
</dbReference>
<dbReference type="InterPro" id="IPR002299">
    <property type="entry name" value="Porin_Neis"/>
</dbReference>
<evidence type="ECO:0000313" key="14">
    <source>
        <dbReference type="Proteomes" id="UP000242869"/>
    </source>
</evidence>
<accession>A0A1I5A1A8</accession>
<dbReference type="GO" id="GO:0015288">
    <property type="term" value="F:porin activity"/>
    <property type="evidence" value="ECO:0007669"/>
    <property type="project" value="UniProtKB-KW"/>
</dbReference>
<evidence type="ECO:0000256" key="2">
    <source>
        <dbReference type="ARBA" id="ARBA00011233"/>
    </source>
</evidence>
<dbReference type="PRINTS" id="PR00184">
    <property type="entry name" value="NEISSPPORIN"/>
</dbReference>
<keyword evidence="14" id="KW-1185">Reference proteome</keyword>
<dbReference type="STRING" id="83765.SAMN05660284_01764"/>
<dbReference type="OrthoDB" id="5289162at2"/>
<evidence type="ECO:0000256" key="11">
    <source>
        <dbReference type="SAM" id="SignalP"/>
    </source>
</evidence>
<dbReference type="InterPro" id="IPR050298">
    <property type="entry name" value="Gram-neg_bact_OMP"/>
</dbReference>
<comment type="subcellular location">
    <subcellularLocation>
        <location evidence="1">Cell outer membrane</location>
        <topology evidence="1">Multi-pass membrane protein</topology>
    </subcellularLocation>
</comment>
<dbReference type="GO" id="GO:0034220">
    <property type="term" value="P:monoatomic ion transmembrane transport"/>
    <property type="evidence" value="ECO:0007669"/>
    <property type="project" value="InterPro"/>
</dbReference>
<dbReference type="InterPro" id="IPR033900">
    <property type="entry name" value="Gram_neg_porin_domain"/>
</dbReference>
<dbReference type="Proteomes" id="UP000242869">
    <property type="component" value="Unassembled WGS sequence"/>
</dbReference>
<proteinExistence type="predicted"/>
<keyword evidence="6 11" id="KW-0732">Signal</keyword>
<keyword evidence="10" id="KW-0998">Cell outer membrane</keyword>
<evidence type="ECO:0000313" key="13">
    <source>
        <dbReference type="EMBL" id="SFN56123.1"/>
    </source>
</evidence>
<keyword evidence="7" id="KW-0406">Ion transport</keyword>
<sequence length="371" mass="40043">MSRILAVAVASAFVVPSAMAEVTVYGSLRTFVEYAKISDNGTNDLTRTRLGPDGNSRLGFKGTDKLDNGLQLYWLVENRVQIGEPNAMNGFNSRDTYVGVRGNFGELQVGKQSDLGDSFPSAIAPAFTRWNANGADPYPFLVSGDSTRLNNAAKYSSPVFLGGLQALALYDFGAKTSTYNYYGYQASLIYKSPMFRLGAVYKRNDDTNVMGGTNVAGSSATGYAPTAAFAPEAFYKTYRLGGNLTPVEGVDISVLWNRYVRRASATATEVKQDSWGLGAGYKTGKHHFTTQYVKLNDRKDNGQSQSDTGAYTVIGQYKYSLSKQTSAILTLSRVKNDGQATYNLDHPSAQIGTINKGASITAIAAGIQTDF</sequence>
<comment type="subunit">
    <text evidence="2">Homotrimer.</text>
</comment>
<dbReference type="RefSeq" id="WP_091194710.1">
    <property type="nucleotide sequence ID" value="NZ_FOVE01000012.1"/>
</dbReference>
<dbReference type="CDD" id="cd00342">
    <property type="entry name" value="gram_neg_porins"/>
    <property type="match status" value="1"/>
</dbReference>
<protein>
    <submittedName>
        <fullName evidence="13">Outer membrane protein (Porin)</fullName>
    </submittedName>
</protein>
<evidence type="ECO:0000256" key="5">
    <source>
        <dbReference type="ARBA" id="ARBA00022692"/>
    </source>
</evidence>
<evidence type="ECO:0000256" key="7">
    <source>
        <dbReference type="ARBA" id="ARBA00023065"/>
    </source>
</evidence>
<evidence type="ECO:0000259" key="12">
    <source>
        <dbReference type="Pfam" id="PF13609"/>
    </source>
</evidence>
<gene>
    <name evidence="13" type="ORF">SAMN05660284_01764</name>
</gene>
<evidence type="ECO:0000256" key="1">
    <source>
        <dbReference type="ARBA" id="ARBA00004571"/>
    </source>
</evidence>
<dbReference type="PANTHER" id="PTHR34501:SF9">
    <property type="entry name" value="MAJOR OUTER MEMBRANE PROTEIN P.IA"/>
    <property type="match status" value="1"/>
</dbReference>
<feature type="chain" id="PRO_5017368300" evidence="11">
    <location>
        <begin position="21"/>
        <end position="371"/>
    </location>
</feature>
<dbReference type="GO" id="GO:0009279">
    <property type="term" value="C:cell outer membrane"/>
    <property type="evidence" value="ECO:0007669"/>
    <property type="project" value="UniProtKB-SubCell"/>
</dbReference>
<keyword evidence="3" id="KW-0813">Transport</keyword>
<evidence type="ECO:0000256" key="9">
    <source>
        <dbReference type="ARBA" id="ARBA00023136"/>
    </source>
</evidence>
<evidence type="ECO:0000256" key="6">
    <source>
        <dbReference type="ARBA" id="ARBA00022729"/>
    </source>
</evidence>
<dbReference type="AlphaFoldDB" id="A0A1I5A1A8"/>
<dbReference type="PANTHER" id="PTHR34501">
    <property type="entry name" value="PROTEIN YDDL-RELATED"/>
    <property type="match status" value="1"/>
</dbReference>
<keyword evidence="5" id="KW-0812">Transmembrane</keyword>
<feature type="signal peptide" evidence="11">
    <location>
        <begin position="1"/>
        <end position="20"/>
    </location>
</feature>
<keyword evidence="9" id="KW-0472">Membrane</keyword>
<keyword evidence="4" id="KW-1134">Transmembrane beta strand</keyword>
<keyword evidence="8" id="KW-0626">Porin</keyword>
<dbReference type="SUPFAM" id="SSF56935">
    <property type="entry name" value="Porins"/>
    <property type="match status" value="1"/>
</dbReference>
<evidence type="ECO:0000256" key="10">
    <source>
        <dbReference type="ARBA" id="ARBA00023237"/>
    </source>
</evidence>
<name>A0A1I5A1A8_9NEIS</name>
<organism evidence="13 14">
    <name type="scientific">Formivibrio citricus</name>
    <dbReference type="NCBI Taxonomy" id="83765"/>
    <lineage>
        <taxon>Bacteria</taxon>
        <taxon>Pseudomonadati</taxon>
        <taxon>Pseudomonadota</taxon>
        <taxon>Betaproteobacteria</taxon>
        <taxon>Neisseriales</taxon>
        <taxon>Chitinibacteraceae</taxon>
        <taxon>Formivibrio</taxon>
    </lineage>
</organism>
<dbReference type="EMBL" id="FOVE01000012">
    <property type="protein sequence ID" value="SFN56123.1"/>
    <property type="molecule type" value="Genomic_DNA"/>
</dbReference>